<dbReference type="RefSeq" id="WP_126808636.1">
    <property type="nucleotide sequence ID" value="NZ_NGKA01000008.1"/>
</dbReference>
<dbReference type="EMBL" id="NGKA01000008">
    <property type="protein sequence ID" value="RSU12231.1"/>
    <property type="molecule type" value="Genomic_DNA"/>
</dbReference>
<sequence length="104" mass="12026">MKSVTTVTWTQESLEINDYIYVSGLGIGKVVGVNQKTKVLDGKIVESNHRKVRFMRRSSLIRVSFISEEYSILNYIPATTDQINQYKKEFKNYVKQFGEGEIIK</sequence>
<gene>
    <name evidence="1" type="ORF">CBF29_06435</name>
</gene>
<keyword evidence="2" id="KW-1185">Reference proteome</keyword>
<dbReference type="AlphaFoldDB" id="A0A430AW02"/>
<name>A0A430AW02_9ENTE</name>
<dbReference type="Proteomes" id="UP000287605">
    <property type="component" value="Unassembled WGS sequence"/>
</dbReference>
<protein>
    <submittedName>
        <fullName evidence="1">Uncharacterized protein</fullName>
    </submittedName>
</protein>
<evidence type="ECO:0000313" key="2">
    <source>
        <dbReference type="Proteomes" id="UP000287605"/>
    </source>
</evidence>
<evidence type="ECO:0000313" key="1">
    <source>
        <dbReference type="EMBL" id="RSU12231.1"/>
    </source>
</evidence>
<accession>A0A430AW02</accession>
<organism evidence="1 2">
    <name type="scientific">Vagococcus elongatus</name>
    <dbReference type="NCBI Taxonomy" id="180344"/>
    <lineage>
        <taxon>Bacteria</taxon>
        <taxon>Bacillati</taxon>
        <taxon>Bacillota</taxon>
        <taxon>Bacilli</taxon>
        <taxon>Lactobacillales</taxon>
        <taxon>Enterococcaceae</taxon>
        <taxon>Vagococcus</taxon>
    </lineage>
</organism>
<proteinExistence type="predicted"/>
<reference evidence="1 2" key="1">
    <citation type="submission" date="2017-05" db="EMBL/GenBank/DDBJ databases">
        <title>Vagococcus spp. assemblies.</title>
        <authorList>
            <person name="Gulvik C.A."/>
        </authorList>
    </citation>
    <scope>NUCLEOTIDE SEQUENCE [LARGE SCALE GENOMIC DNA]</scope>
    <source>
        <strain evidence="1 2">CCUG 51432</strain>
    </source>
</reference>
<comment type="caution">
    <text evidence="1">The sequence shown here is derived from an EMBL/GenBank/DDBJ whole genome shotgun (WGS) entry which is preliminary data.</text>
</comment>